<dbReference type="Proteomes" id="UP000031802">
    <property type="component" value="Unassembled WGS sequence"/>
</dbReference>
<keyword evidence="2" id="KW-1185">Reference proteome</keyword>
<dbReference type="PATRIC" id="fig|1229276.3.peg.3240"/>
<dbReference type="EMBL" id="JJMU01000059">
    <property type="protein sequence ID" value="KGE13110.1"/>
    <property type="molecule type" value="Genomic_DNA"/>
</dbReference>
<dbReference type="AlphaFoldDB" id="A0A0B8T6S6"/>
<reference evidence="1 2" key="2">
    <citation type="journal article" date="2015" name="PLoS ONE">
        <title>Whole-Genome Optical Mapping and Finished Genome Sequence of Sphingobacterium deserti sp. nov., a New Species Isolated from the Western Desert of China.</title>
        <authorList>
            <person name="Teng C."/>
            <person name="Zhou Z."/>
            <person name="Molnar I."/>
            <person name="Li X."/>
            <person name="Tang R."/>
            <person name="Chen M."/>
            <person name="Wang L."/>
            <person name="Su S."/>
            <person name="Zhang W."/>
            <person name="Lin M."/>
        </authorList>
    </citation>
    <scope>NUCLEOTIDE SEQUENCE [LARGE SCALE GENOMIC DNA]</scope>
    <source>
        <strain evidence="2">ACCC05744</strain>
    </source>
</reference>
<evidence type="ECO:0000313" key="1">
    <source>
        <dbReference type="EMBL" id="KGE13110.1"/>
    </source>
</evidence>
<comment type="caution">
    <text evidence="1">The sequence shown here is derived from an EMBL/GenBank/DDBJ whole genome shotgun (WGS) entry which is preliminary data.</text>
</comment>
<proteinExistence type="predicted"/>
<accession>A0A0B8T6S6</accession>
<name>A0A0B8T6S6_9SPHI</name>
<gene>
    <name evidence="1" type="ORF">DI53_3134</name>
</gene>
<organism evidence="1 2">
    <name type="scientific">Sphingobacterium deserti</name>
    <dbReference type="NCBI Taxonomy" id="1229276"/>
    <lineage>
        <taxon>Bacteria</taxon>
        <taxon>Pseudomonadati</taxon>
        <taxon>Bacteroidota</taxon>
        <taxon>Sphingobacteriia</taxon>
        <taxon>Sphingobacteriales</taxon>
        <taxon>Sphingobacteriaceae</taxon>
        <taxon>Sphingobacterium</taxon>
    </lineage>
</organism>
<protein>
    <submittedName>
        <fullName evidence="1">Uncharacterized protein</fullName>
    </submittedName>
</protein>
<sequence length="76" mass="8572">MYCGKPGLFQAGIHQEMSMESLINLPSDIKDLPDYSIFDIAALTIQFSDKGKDAQPDTHPVTIWLTTYKNINLWIA</sequence>
<dbReference type="STRING" id="1229276.DI53_3134"/>
<evidence type="ECO:0000313" key="2">
    <source>
        <dbReference type="Proteomes" id="UP000031802"/>
    </source>
</evidence>
<reference evidence="2" key="1">
    <citation type="submission" date="2014-04" db="EMBL/GenBank/DDBJ databases">
        <title>Whole-Genome optical mapping and complete genome sequence of Sphingobacterium deserti sp. nov., a new spaces isolated from desert in the west of China.</title>
        <authorList>
            <person name="Teng C."/>
            <person name="Zhou Z."/>
            <person name="Li X."/>
            <person name="Chen M."/>
            <person name="Lin M."/>
            <person name="Wang L."/>
            <person name="Su S."/>
            <person name="Zhang C."/>
            <person name="Zhang W."/>
        </authorList>
    </citation>
    <scope>NUCLEOTIDE SEQUENCE [LARGE SCALE GENOMIC DNA]</scope>
    <source>
        <strain evidence="2">ACCC05744</strain>
    </source>
</reference>